<keyword evidence="2" id="KW-0964">Secreted</keyword>
<dbReference type="Proteomes" id="UP001140453">
    <property type="component" value="Unassembled WGS sequence"/>
</dbReference>
<evidence type="ECO:0000313" key="8">
    <source>
        <dbReference type="EMBL" id="KAJ4387262.1"/>
    </source>
</evidence>
<dbReference type="PROSITE" id="PS51895">
    <property type="entry name" value="AA1"/>
    <property type="match status" value="1"/>
</dbReference>
<evidence type="ECO:0000256" key="2">
    <source>
        <dbReference type="ARBA" id="ARBA00022525"/>
    </source>
</evidence>
<feature type="disulfide bond" evidence="5">
    <location>
        <begin position="130"/>
        <end position="142"/>
    </location>
</feature>
<feature type="domain" description="AA1-like" evidence="7">
    <location>
        <begin position="29"/>
        <end position="155"/>
    </location>
</feature>
<organism evidence="8 9">
    <name type="scientific">Gnomoniopsis smithogilvyi</name>
    <dbReference type="NCBI Taxonomy" id="1191159"/>
    <lineage>
        <taxon>Eukaryota</taxon>
        <taxon>Fungi</taxon>
        <taxon>Dikarya</taxon>
        <taxon>Ascomycota</taxon>
        <taxon>Pezizomycotina</taxon>
        <taxon>Sordariomycetes</taxon>
        <taxon>Sordariomycetidae</taxon>
        <taxon>Diaporthales</taxon>
        <taxon>Gnomoniaceae</taxon>
        <taxon>Gnomoniopsis</taxon>
    </lineage>
</organism>
<dbReference type="Gene3D" id="2.40.350.20">
    <property type="match status" value="1"/>
</dbReference>
<accession>A0A9W8YKX9</accession>
<comment type="caution">
    <text evidence="8">The sequence shown here is derived from an EMBL/GenBank/DDBJ whole genome shotgun (WGS) entry which is preliminary data.</text>
</comment>
<dbReference type="AlphaFoldDB" id="A0A9W8YKX9"/>
<dbReference type="EMBL" id="JAPEVB010000005">
    <property type="protein sequence ID" value="KAJ4387262.1"/>
    <property type="molecule type" value="Genomic_DNA"/>
</dbReference>
<comment type="caution">
    <text evidence="5">Lacks conserved residue(s) required for the propagation of feature annotation.</text>
</comment>
<dbReference type="Pfam" id="PF16541">
    <property type="entry name" value="AltA1"/>
    <property type="match status" value="1"/>
</dbReference>
<dbReference type="GO" id="GO:0005576">
    <property type="term" value="C:extracellular region"/>
    <property type="evidence" value="ECO:0007669"/>
    <property type="project" value="UniProtKB-SubCell"/>
</dbReference>
<keyword evidence="9" id="KW-1185">Reference proteome</keyword>
<evidence type="ECO:0000256" key="1">
    <source>
        <dbReference type="ARBA" id="ARBA00004613"/>
    </source>
</evidence>
<evidence type="ECO:0000313" key="9">
    <source>
        <dbReference type="Proteomes" id="UP001140453"/>
    </source>
</evidence>
<reference evidence="8" key="1">
    <citation type="submission" date="2022-10" db="EMBL/GenBank/DDBJ databases">
        <title>Tapping the CABI collections for fungal endophytes: first genome assemblies for Collariella, Neodidymelliopsis, Ascochyta clinopodiicola, Didymella pomorum, Didymosphaeria variabile, Neocosmospora piperis and Neocucurbitaria cava.</title>
        <authorList>
            <person name="Hill R."/>
        </authorList>
    </citation>
    <scope>NUCLEOTIDE SEQUENCE</scope>
    <source>
        <strain evidence="8">IMI 355082</strain>
    </source>
</reference>
<evidence type="ECO:0000259" key="7">
    <source>
        <dbReference type="PROSITE" id="PS51895"/>
    </source>
</evidence>
<feature type="chain" id="PRO_5040813693" description="AA1-like domain-containing protein" evidence="6">
    <location>
        <begin position="20"/>
        <end position="157"/>
    </location>
</feature>
<name>A0A9W8YKX9_9PEZI</name>
<dbReference type="InterPro" id="IPR032382">
    <property type="entry name" value="AltA1"/>
</dbReference>
<evidence type="ECO:0000256" key="4">
    <source>
        <dbReference type="ARBA" id="ARBA00023157"/>
    </source>
</evidence>
<protein>
    <recommendedName>
        <fullName evidence="7">AA1-like domain-containing protein</fullName>
    </recommendedName>
</protein>
<evidence type="ECO:0000256" key="6">
    <source>
        <dbReference type="SAM" id="SignalP"/>
    </source>
</evidence>
<evidence type="ECO:0000256" key="5">
    <source>
        <dbReference type="PROSITE-ProRule" id="PRU01243"/>
    </source>
</evidence>
<evidence type="ECO:0000256" key="3">
    <source>
        <dbReference type="ARBA" id="ARBA00022729"/>
    </source>
</evidence>
<keyword evidence="3 6" id="KW-0732">Signal</keyword>
<keyword evidence="4 5" id="KW-1015">Disulfide bond</keyword>
<comment type="subcellular location">
    <subcellularLocation>
        <location evidence="1">Secreted</location>
    </subcellularLocation>
</comment>
<sequence length="157" mass="16736">MRFLAAATTTALLSVTALAAPTPCTPEGEDSTVYEIQDFTLRKYDGQNVATLSFNILATNGGTLDFECSPYDPVTNTATQAFESDNVYSCGKNSLFSFSYDVSSTELFLWQEITTDNTIGGSIKTGDPICRAGGSSASDLVCTVPDIVKLDVTLTKL</sequence>
<dbReference type="OrthoDB" id="3928926at2759"/>
<feature type="signal peptide" evidence="6">
    <location>
        <begin position="1"/>
        <end position="19"/>
    </location>
</feature>
<gene>
    <name evidence="8" type="ORF">N0V93_007851</name>
</gene>
<proteinExistence type="predicted"/>